<evidence type="ECO:0000256" key="5">
    <source>
        <dbReference type="ARBA" id="ARBA00022970"/>
    </source>
</evidence>
<dbReference type="EMBL" id="BAAAGX010000007">
    <property type="protein sequence ID" value="GAA0234561.1"/>
    <property type="molecule type" value="Genomic_DNA"/>
</dbReference>
<keyword evidence="4 7" id="KW-0067">ATP-binding</keyword>
<dbReference type="InterPro" id="IPR003439">
    <property type="entry name" value="ABC_transporter-like_ATP-bd"/>
</dbReference>
<dbReference type="InterPro" id="IPR027417">
    <property type="entry name" value="P-loop_NTPase"/>
</dbReference>
<dbReference type="Gene3D" id="3.40.50.300">
    <property type="entry name" value="P-loop containing nucleotide triphosphate hydrolases"/>
    <property type="match status" value="1"/>
</dbReference>
<dbReference type="PANTHER" id="PTHR43820">
    <property type="entry name" value="HIGH-AFFINITY BRANCHED-CHAIN AMINO ACID TRANSPORT ATP-BINDING PROTEIN LIVF"/>
    <property type="match status" value="1"/>
</dbReference>
<dbReference type="PROSITE" id="PS50893">
    <property type="entry name" value="ABC_TRANSPORTER_2"/>
    <property type="match status" value="1"/>
</dbReference>
<sequence length="233" mass="24821">MLEVTDVVAGYGRGVVLQGVSLSVADGEILGVLGRNGMGKSTLIRVLAGLLRPRGGRLRVAGVDLTKAPAHVRSRHGIAVVPQGRGVFGDLSVTENLRLGRLAAGTRVTEDRHRQVLEYFPRLAERPRQRAGTMSGGEQQMLAIARALMAEPRILLLDEPSDGIMPVLVRQIADHLRAINRAEGLTTVVVEQNVPMVARMASRCLILEGGTIVAGGTPDELAASGEIERHLGV</sequence>
<evidence type="ECO:0000313" key="8">
    <source>
        <dbReference type="Proteomes" id="UP001500967"/>
    </source>
</evidence>
<dbReference type="InterPro" id="IPR052156">
    <property type="entry name" value="BCAA_Transport_ATP-bd_LivF"/>
</dbReference>
<dbReference type="SUPFAM" id="SSF52540">
    <property type="entry name" value="P-loop containing nucleoside triphosphate hydrolases"/>
    <property type="match status" value="1"/>
</dbReference>
<proteinExistence type="inferred from homology"/>
<gene>
    <name evidence="7" type="ORF">GCM10009539_19860</name>
</gene>
<dbReference type="InterPro" id="IPR003593">
    <property type="entry name" value="AAA+_ATPase"/>
</dbReference>
<dbReference type="GO" id="GO:0005524">
    <property type="term" value="F:ATP binding"/>
    <property type="evidence" value="ECO:0007669"/>
    <property type="project" value="UniProtKB-KW"/>
</dbReference>
<evidence type="ECO:0000256" key="2">
    <source>
        <dbReference type="ARBA" id="ARBA00022448"/>
    </source>
</evidence>
<dbReference type="Pfam" id="PF00005">
    <property type="entry name" value="ABC_tran"/>
    <property type="match status" value="1"/>
</dbReference>
<reference evidence="7 8" key="1">
    <citation type="journal article" date="2019" name="Int. J. Syst. Evol. Microbiol.">
        <title>The Global Catalogue of Microorganisms (GCM) 10K type strain sequencing project: providing services to taxonomists for standard genome sequencing and annotation.</title>
        <authorList>
            <consortium name="The Broad Institute Genomics Platform"/>
            <consortium name="The Broad Institute Genome Sequencing Center for Infectious Disease"/>
            <person name="Wu L."/>
            <person name="Ma J."/>
        </authorList>
    </citation>
    <scope>NUCLEOTIDE SEQUENCE [LARGE SCALE GENOMIC DNA]</scope>
    <source>
        <strain evidence="7 8">JCM 10425</strain>
    </source>
</reference>
<dbReference type="PANTHER" id="PTHR43820:SF4">
    <property type="entry name" value="HIGH-AFFINITY BRANCHED-CHAIN AMINO ACID TRANSPORT ATP-BINDING PROTEIN LIVF"/>
    <property type="match status" value="1"/>
</dbReference>
<comment type="caution">
    <text evidence="7">The sequence shown here is derived from an EMBL/GenBank/DDBJ whole genome shotgun (WGS) entry which is preliminary data.</text>
</comment>
<keyword evidence="8" id="KW-1185">Reference proteome</keyword>
<dbReference type="Proteomes" id="UP001500967">
    <property type="component" value="Unassembled WGS sequence"/>
</dbReference>
<keyword evidence="3" id="KW-0547">Nucleotide-binding</keyword>
<feature type="domain" description="ABC transporter" evidence="6">
    <location>
        <begin position="2"/>
        <end position="231"/>
    </location>
</feature>
<dbReference type="RefSeq" id="WP_344648452.1">
    <property type="nucleotide sequence ID" value="NZ_BAAAGX010000007.1"/>
</dbReference>
<evidence type="ECO:0000313" key="7">
    <source>
        <dbReference type="EMBL" id="GAA0234561.1"/>
    </source>
</evidence>
<dbReference type="SMART" id="SM00382">
    <property type="entry name" value="AAA"/>
    <property type="match status" value="1"/>
</dbReference>
<evidence type="ECO:0000256" key="1">
    <source>
        <dbReference type="ARBA" id="ARBA00005417"/>
    </source>
</evidence>
<keyword evidence="5" id="KW-0029">Amino-acid transport</keyword>
<evidence type="ECO:0000259" key="6">
    <source>
        <dbReference type="PROSITE" id="PS50893"/>
    </source>
</evidence>
<keyword evidence="2" id="KW-0813">Transport</keyword>
<organism evidence="7 8">
    <name type="scientific">Cryptosporangium japonicum</name>
    <dbReference type="NCBI Taxonomy" id="80872"/>
    <lineage>
        <taxon>Bacteria</taxon>
        <taxon>Bacillati</taxon>
        <taxon>Actinomycetota</taxon>
        <taxon>Actinomycetes</taxon>
        <taxon>Cryptosporangiales</taxon>
        <taxon>Cryptosporangiaceae</taxon>
        <taxon>Cryptosporangium</taxon>
    </lineage>
</organism>
<name>A0ABN0U0A9_9ACTN</name>
<accession>A0ABN0U0A9</accession>
<dbReference type="InterPro" id="IPR017871">
    <property type="entry name" value="ABC_transporter-like_CS"/>
</dbReference>
<evidence type="ECO:0000256" key="3">
    <source>
        <dbReference type="ARBA" id="ARBA00022741"/>
    </source>
</evidence>
<dbReference type="PROSITE" id="PS00211">
    <property type="entry name" value="ABC_TRANSPORTER_1"/>
    <property type="match status" value="1"/>
</dbReference>
<protein>
    <submittedName>
        <fullName evidence="7">ABC transporter ATP-binding protein</fullName>
    </submittedName>
</protein>
<evidence type="ECO:0000256" key="4">
    <source>
        <dbReference type="ARBA" id="ARBA00022840"/>
    </source>
</evidence>
<comment type="similarity">
    <text evidence="1">Belongs to the ABC transporter superfamily.</text>
</comment>
<dbReference type="CDD" id="cd03224">
    <property type="entry name" value="ABC_TM1139_LivF_branched"/>
    <property type="match status" value="1"/>
</dbReference>